<proteinExistence type="inferred from homology"/>
<dbReference type="PANTHER" id="PTHR38465">
    <property type="entry name" value="HTH-TYPE TRANSCRIPTIONAL REGULATOR MJ1563-RELATED"/>
    <property type="match status" value="1"/>
</dbReference>
<evidence type="ECO:0000256" key="1">
    <source>
        <dbReference type="ARBA" id="ARBA00023015"/>
    </source>
</evidence>
<dbReference type="PANTHER" id="PTHR38465:SF1">
    <property type="entry name" value="HTH-TYPE TRANSCRIPTIONAL REGULATOR MJ1563-RELATED"/>
    <property type="match status" value="1"/>
</dbReference>
<evidence type="ECO:0000256" key="4">
    <source>
        <dbReference type="PIRNR" id="PIRNR006707"/>
    </source>
</evidence>
<keyword evidence="3 4" id="KW-0804">Transcription</keyword>
<dbReference type="InterPro" id="IPR000835">
    <property type="entry name" value="HTH_MarR-typ"/>
</dbReference>
<accession>A0ABW2EMN2</accession>
<dbReference type="Proteomes" id="UP001596410">
    <property type="component" value="Unassembled WGS sequence"/>
</dbReference>
<keyword evidence="1 4" id="KW-0805">Transcription regulation</keyword>
<evidence type="ECO:0000256" key="3">
    <source>
        <dbReference type="ARBA" id="ARBA00023163"/>
    </source>
</evidence>
<sequence length="165" mass="18965">MGMNKDQTLENIQTNIIHEFSKTLEMFGLTPSDSRLFVALYLHDEPMTLEELSEALGKSKTSISTGIRSLSDQGLVERVWIKGVRKDLYQADEKLYKKFMTSYIQKWIDASHTQSASLHAIQNTLPPSHEEPQSRFLQDRLDQMIGFNKEIMKAFKKIDPAITDQ</sequence>
<evidence type="ECO:0000256" key="2">
    <source>
        <dbReference type="ARBA" id="ARBA00023125"/>
    </source>
</evidence>
<dbReference type="RefSeq" id="WP_204711433.1">
    <property type="nucleotide sequence ID" value="NZ_JBHSZV010000048.1"/>
</dbReference>
<dbReference type="InterPro" id="IPR036390">
    <property type="entry name" value="WH_DNA-bd_sf"/>
</dbReference>
<reference evidence="7" key="1">
    <citation type="journal article" date="2019" name="Int. J. Syst. Evol. Microbiol.">
        <title>The Global Catalogue of Microorganisms (GCM) 10K type strain sequencing project: providing services to taxonomists for standard genome sequencing and annotation.</title>
        <authorList>
            <consortium name="The Broad Institute Genomics Platform"/>
            <consortium name="The Broad Institute Genome Sequencing Center for Infectious Disease"/>
            <person name="Wu L."/>
            <person name="Ma J."/>
        </authorList>
    </citation>
    <scope>NUCLEOTIDE SEQUENCE [LARGE SCALE GENOMIC DNA]</scope>
    <source>
        <strain evidence="7">CGMCC 4.1621</strain>
    </source>
</reference>
<gene>
    <name evidence="6" type="ORF">ACFQIC_17085</name>
</gene>
<evidence type="ECO:0000259" key="5">
    <source>
        <dbReference type="Pfam" id="PF12802"/>
    </source>
</evidence>
<dbReference type="PIRSF" id="PIRSF006707">
    <property type="entry name" value="MJ1563"/>
    <property type="match status" value="1"/>
</dbReference>
<dbReference type="Pfam" id="PF12802">
    <property type="entry name" value="MarR_2"/>
    <property type="match status" value="1"/>
</dbReference>
<name>A0ABW2EMN2_9BACI</name>
<dbReference type="InterPro" id="IPR011991">
    <property type="entry name" value="ArsR-like_HTH"/>
</dbReference>
<dbReference type="EMBL" id="JBHSZV010000048">
    <property type="protein sequence ID" value="MFC7063528.1"/>
    <property type="molecule type" value="Genomic_DNA"/>
</dbReference>
<dbReference type="InterPro" id="IPR052362">
    <property type="entry name" value="HTH-GbsR_regulator"/>
</dbReference>
<organism evidence="6 7">
    <name type="scientific">Halobacillus seohaensis</name>
    <dbReference type="NCBI Taxonomy" id="447421"/>
    <lineage>
        <taxon>Bacteria</taxon>
        <taxon>Bacillati</taxon>
        <taxon>Bacillota</taxon>
        <taxon>Bacilli</taxon>
        <taxon>Bacillales</taxon>
        <taxon>Bacillaceae</taxon>
        <taxon>Halobacillus</taxon>
    </lineage>
</organism>
<comment type="caution">
    <text evidence="6">The sequence shown here is derived from an EMBL/GenBank/DDBJ whole genome shotgun (WGS) entry which is preliminary data.</text>
</comment>
<keyword evidence="7" id="KW-1185">Reference proteome</keyword>
<feature type="domain" description="HTH marR-type" evidence="5">
    <location>
        <begin position="27"/>
        <end position="78"/>
    </location>
</feature>
<dbReference type="InterPro" id="IPR026282">
    <property type="entry name" value="MJ1563"/>
</dbReference>
<protein>
    <recommendedName>
        <fullName evidence="4">HTH-type transcriptional regulator</fullName>
    </recommendedName>
</protein>
<comment type="similarity">
    <text evidence="4">Belongs to the GbsR family.</text>
</comment>
<evidence type="ECO:0000313" key="7">
    <source>
        <dbReference type="Proteomes" id="UP001596410"/>
    </source>
</evidence>
<dbReference type="CDD" id="cd00090">
    <property type="entry name" value="HTH_ARSR"/>
    <property type="match status" value="1"/>
</dbReference>
<dbReference type="Gene3D" id="1.10.10.10">
    <property type="entry name" value="Winged helix-like DNA-binding domain superfamily/Winged helix DNA-binding domain"/>
    <property type="match status" value="1"/>
</dbReference>
<evidence type="ECO:0000313" key="6">
    <source>
        <dbReference type="EMBL" id="MFC7063528.1"/>
    </source>
</evidence>
<dbReference type="InterPro" id="IPR036388">
    <property type="entry name" value="WH-like_DNA-bd_sf"/>
</dbReference>
<keyword evidence="2 4" id="KW-0238">DNA-binding</keyword>
<dbReference type="SUPFAM" id="SSF46785">
    <property type="entry name" value="Winged helix' DNA-binding domain"/>
    <property type="match status" value="1"/>
</dbReference>